<evidence type="ECO:0008006" key="4">
    <source>
        <dbReference type="Google" id="ProtNLM"/>
    </source>
</evidence>
<dbReference type="InterPro" id="IPR018537">
    <property type="entry name" value="Peptidoglycan-bd_3"/>
</dbReference>
<reference evidence="3" key="1">
    <citation type="journal article" date="2020" name="mSystems">
        <title>Genome- and Community-Level Interaction Insights into Carbon Utilization and Element Cycling Functions of Hydrothermarchaeota in Hydrothermal Sediment.</title>
        <authorList>
            <person name="Zhou Z."/>
            <person name="Liu Y."/>
            <person name="Xu W."/>
            <person name="Pan J."/>
            <person name="Luo Z.H."/>
            <person name="Li M."/>
        </authorList>
    </citation>
    <scope>NUCLEOTIDE SEQUENCE [LARGE SCALE GENOMIC DNA]</scope>
    <source>
        <strain evidence="3">HyVt-443</strain>
    </source>
</reference>
<dbReference type="EMBL" id="DRKP01000099">
    <property type="protein sequence ID" value="HEB96506.1"/>
    <property type="molecule type" value="Genomic_DNA"/>
</dbReference>
<comment type="caution">
    <text evidence="3">The sequence shown here is derived from an EMBL/GenBank/DDBJ whole genome shotgun (WGS) entry which is preliminary data.</text>
</comment>
<evidence type="ECO:0000313" key="3">
    <source>
        <dbReference type="EMBL" id="HEB96506.1"/>
    </source>
</evidence>
<dbReference type="InterPro" id="IPR008565">
    <property type="entry name" value="TtsA-like_GH18_dom"/>
</dbReference>
<dbReference type="AlphaFoldDB" id="A0A831RP09"/>
<name>A0A831RP09_9GAMM</name>
<sequence length="194" mass="22379">MAEFEPAFRATLGFEGGYSKHPADRGGETYRGVARTYFPNWSGWPIIDRLKRSSRFPANLAGNARLQQAVRDFYLEYFWNPIKGDEIRDQAVAEELFDSAVNMGTRRGVRFLQRALNLLNRNQKDYADLITDGYCGPQTLKTLHTLLRRDRGNRNLLKMMNVLQGCHYTRIMENNPGQEVFARGWMKRVEIGLA</sequence>
<organism evidence="3">
    <name type="scientific">Sedimenticola thiotaurini</name>
    <dbReference type="NCBI Taxonomy" id="1543721"/>
    <lineage>
        <taxon>Bacteria</taxon>
        <taxon>Pseudomonadati</taxon>
        <taxon>Pseudomonadota</taxon>
        <taxon>Gammaproteobacteria</taxon>
        <taxon>Chromatiales</taxon>
        <taxon>Sedimenticolaceae</taxon>
        <taxon>Sedimenticola</taxon>
    </lineage>
</organism>
<proteinExistence type="predicted"/>
<protein>
    <recommendedName>
        <fullName evidence="4">Peptidoglycan domain protein</fullName>
    </recommendedName>
</protein>
<dbReference type="Proteomes" id="UP000886251">
    <property type="component" value="Unassembled WGS sequence"/>
</dbReference>
<evidence type="ECO:0000259" key="2">
    <source>
        <dbReference type="Pfam" id="PF09374"/>
    </source>
</evidence>
<dbReference type="SUPFAM" id="SSF53955">
    <property type="entry name" value="Lysozyme-like"/>
    <property type="match status" value="1"/>
</dbReference>
<accession>A0A831RP09</accession>
<evidence type="ECO:0000259" key="1">
    <source>
        <dbReference type="Pfam" id="PF05838"/>
    </source>
</evidence>
<feature type="domain" description="TtsA-like Glycoside hydrolase family 108" evidence="1">
    <location>
        <begin position="9"/>
        <end position="104"/>
    </location>
</feature>
<dbReference type="InterPro" id="IPR023346">
    <property type="entry name" value="Lysozyme-like_dom_sf"/>
</dbReference>
<dbReference type="Gene3D" id="1.20.141.10">
    <property type="entry name" value="Chitosanase, subunit A, domain 1"/>
    <property type="match status" value="1"/>
</dbReference>
<dbReference type="Pfam" id="PF09374">
    <property type="entry name" value="PG_binding_3"/>
    <property type="match status" value="1"/>
</dbReference>
<feature type="domain" description="Peptidoglycan binding" evidence="2">
    <location>
        <begin position="108"/>
        <end position="189"/>
    </location>
</feature>
<dbReference type="Pfam" id="PF05838">
    <property type="entry name" value="Glyco_hydro_108"/>
    <property type="match status" value="1"/>
</dbReference>
<gene>
    <name evidence="3" type="ORF">ENI96_08765</name>
</gene>